<feature type="transmembrane region" description="Helical" evidence="1">
    <location>
        <begin position="67"/>
        <end position="92"/>
    </location>
</feature>
<keyword evidence="1" id="KW-0812">Transmembrane</keyword>
<dbReference type="InterPro" id="IPR019425">
    <property type="entry name" value="7TM_GPCR_serpentine_rcpt_Srt"/>
</dbReference>
<dbReference type="AlphaFoldDB" id="A0A914Z8K1"/>
<protein>
    <submittedName>
        <fullName evidence="3">Uncharacterized protein</fullName>
    </submittedName>
</protein>
<evidence type="ECO:0000313" key="2">
    <source>
        <dbReference type="Proteomes" id="UP000887577"/>
    </source>
</evidence>
<dbReference type="SUPFAM" id="SSF81321">
    <property type="entry name" value="Family A G protein-coupled receptor-like"/>
    <property type="match status" value="1"/>
</dbReference>
<feature type="transmembrane region" description="Helical" evidence="1">
    <location>
        <begin position="190"/>
        <end position="214"/>
    </location>
</feature>
<keyword evidence="1" id="KW-0472">Membrane</keyword>
<evidence type="ECO:0000256" key="1">
    <source>
        <dbReference type="SAM" id="Phobius"/>
    </source>
</evidence>
<keyword evidence="1" id="KW-1133">Transmembrane helix</keyword>
<accession>A0A914Z8K1</accession>
<dbReference type="WBParaSite" id="PSU_v2.g6576.t1">
    <property type="protein sequence ID" value="PSU_v2.g6576.t1"/>
    <property type="gene ID" value="PSU_v2.g6576"/>
</dbReference>
<reference evidence="3" key="1">
    <citation type="submission" date="2022-11" db="UniProtKB">
        <authorList>
            <consortium name="WormBaseParasite"/>
        </authorList>
    </citation>
    <scope>IDENTIFICATION</scope>
</reference>
<feature type="transmembrane region" description="Helical" evidence="1">
    <location>
        <begin position="31"/>
        <end position="55"/>
    </location>
</feature>
<organism evidence="2 3">
    <name type="scientific">Panagrolaimus superbus</name>
    <dbReference type="NCBI Taxonomy" id="310955"/>
    <lineage>
        <taxon>Eukaryota</taxon>
        <taxon>Metazoa</taxon>
        <taxon>Ecdysozoa</taxon>
        <taxon>Nematoda</taxon>
        <taxon>Chromadorea</taxon>
        <taxon>Rhabditida</taxon>
        <taxon>Tylenchina</taxon>
        <taxon>Panagrolaimomorpha</taxon>
        <taxon>Panagrolaimoidea</taxon>
        <taxon>Panagrolaimidae</taxon>
        <taxon>Panagrolaimus</taxon>
    </lineage>
</organism>
<feature type="transmembrane region" description="Helical" evidence="1">
    <location>
        <begin position="226"/>
        <end position="246"/>
    </location>
</feature>
<dbReference type="PANTHER" id="PTHR23021:SF37">
    <property type="entry name" value="SERPENTINE RECEPTOR, CLASS T"/>
    <property type="match status" value="1"/>
</dbReference>
<dbReference type="Pfam" id="PF10321">
    <property type="entry name" value="7TM_GPCR_Srt"/>
    <property type="match status" value="1"/>
</dbReference>
<dbReference type="PANTHER" id="PTHR23021">
    <property type="entry name" value="SERPENTINE RECEPTOR, CLASS T"/>
    <property type="match status" value="1"/>
</dbReference>
<evidence type="ECO:0000313" key="3">
    <source>
        <dbReference type="WBParaSite" id="PSU_v2.g6576.t1"/>
    </source>
</evidence>
<proteinExistence type="predicted"/>
<feature type="transmembrane region" description="Helical" evidence="1">
    <location>
        <begin position="104"/>
        <end position="126"/>
    </location>
</feature>
<feature type="transmembrane region" description="Helical" evidence="1">
    <location>
        <begin position="147"/>
        <end position="170"/>
    </location>
</feature>
<sequence length="280" mass="31923">MELMIFRPKDFALHYSCNYTVPASLLGDHRILASFYALTAFLLITIYVPCLHAIIKSDYIQQSCYKIMFFIGLLDIPGLVLSGITSGIFGYFNLGFCNAPKLFYFLGCFAEFTWNAQTCSSILLAINRCMVMTTRNTADNIFGGRKTWFTLIFPLMYGTFAFFFTQPVIFSPVLMTWLFNPHFGIQNDSYFNAVFYQVLLICSSTTSLGILYVVMQFIAFPTEVYFLAQFLWITYTGIPPIIYLTMNKYIRMRVFSIIRKESPSISPFVPSTAGSTGTKI</sequence>
<dbReference type="Proteomes" id="UP000887577">
    <property type="component" value="Unplaced"/>
</dbReference>
<keyword evidence="2" id="KW-1185">Reference proteome</keyword>
<name>A0A914Z8K1_9BILA</name>